<feature type="signal peptide" evidence="2">
    <location>
        <begin position="1"/>
        <end position="19"/>
    </location>
</feature>
<dbReference type="EMBL" id="LHPF02000026">
    <property type="protein sequence ID" value="PSC69492.1"/>
    <property type="molecule type" value="Genomic_DNA"/>
</dbReference>
<dbReference type="AlphaFoldDB" id="A0A2P6V5X8"/>
<evidence type="ECO:0000313" key="4">
    <source>
        <dbReference type="Proteomes" id="UP000239649"/>
    </source>
</evidence>
<comment type="caution">
    <text evidence="3">The sequence shown here is derived from an EMBL/GenBank/DDBJ whole genome shotgun (WGS) entry which is preliminary data.</text>
</comment>
<feature type="compositionally biased region" description="Low complexity" evidence="1">
    <location>
        <begin position="399"/>
        <end position="415"/>
    </location>
</feature>
<evidence type="ECO:0000313" key="3">
    <source>
        <dbReference type="EMBL" id="PSC69492.1"/>
    </source>
</evidence>
<feature type="region of interest" description="Disordered" evidence="1">
    <location>
        <begin position="381"/>
        <end position="415"/>
    </location>
</feature>
<reference evidence="3 4" key="1">
    <citation type="journal article" date="2018" name="Plant J.">
        <title>Genome sequences of Chlorella sorokiniana UTEX 1602 and Micractinium conductrix SAG 241.80: implications to maltose excretion by a green alga.</title>
        <authorList>
            <person name="Arriola M.B."/>
            <person name="Velmurugan N."/>
            <person name="Zhang Y."/>
            <person name="Plunkett M.H."/>
            <person name="Hondzo H."/>
            <person name="Barney B.M."/>
        </authorList>
    </citation>
    <scope>NUCLEOTIDE SEQUENCE [LARGE SCALE GENOMIC DNA]</scope>
    <source>
        <strain evidence="3 4">SAG 241.80</strain>
    </source>
</reference>
<proteinExistence type="predicted"/>
<feature type="chain" id="PRO_5015202003" evidence="2">
    <location>
        <begin position="20"/>
        <end position="415"/>
    </location>
</feature>
<evidence type="ECO:0000256" key="1">
    <source>
        <dbReference type="SAM" id="MobiDB-lite"/>
    </source>
</evidence>
<dbReference type="Proteomes" id="UP000239649">
    <property type="component" value="Unassembled WGS sequence"/>
</dbReference>
<gene>
    <name evidence="3" type="ORF">C2E20_6965</name>
</gene>
<keyword evidence="2" id="KW-0732">Signal</keyword>
<protein>
    <submittedName>
        <fullName evidence="3">Uncharacterized protein</fullName>
    </submittedName>
</protein>
<keyword evidence="4" id="KW-1185">Reference proteome</keyword>
<evidence type="ECO:0000256" key="2">
    <source>
        <dbReference type="SAM" id="SignalP"/>
    </source>
</evidence>
<sequence length="415" mass="42762">MQRALLLLLLAVAASGTYASRSLQGGFLVKPEAEEEPDPKLLAIGKAFKVEVEKLSLAPGNAKHLWWSKPAIVKTTKAVDLFLTTYPPPVWSDGKGFACKCPLIATCLWPKPCVSPCTVEPVCPVKPKACPPKPCLVEPCEAAEPCPTYGPVVPEVPTTTAAAAEPVVTVGAGAATQGFTMGAVEGAGAARGDNATGALASRSLQGGFVKELVVKKVPAPVKVVEVVPKPVVIVKAVPEIEVCEGVVLASCCGLGELEFDAYGKCVTVCKVVVEKTSLAPVAKAHPFIWWKTPVTTVVKVPVEVDLALVSYPPPVWSDGKGFKCVCPVPKPECPFPPPCVAPCKLAPKCPVVKVAPKPCPDAKPCLAEPCPPVEPCPADGAEGDGGAVIPTTTTATAESDVSVSSGAVSDDSGAK</sequence>
<name>A0A2P6V5X8_9CHLO</name>
<organism evidence="3 4">
    <name type="scientific">Micractinium conductrix</name>
    <dbReference type="NCBI Taxonomy" id="554055"/>
    <lineage>
        <taxon>Eukaryota</taxon>
        <taxon>Viridiplantae</taxon>
        <taxon>Chlorophyta</taxon>
        <taxon>core chlorophytes</taxon>
        <taxon>Trebouxiophyceae</taxon>
        <taxon>Chlorellales</taxon>
        <taxon>Chlorellaceae</taxon>
        <taxon>Chlorella clade</taxon>
        <taxon>Micractinium</taxon>
    </lineage>
</organism>
<accession>A0A2P6V5X8</accession>